<gene>
    <name evidence="2" type="ORF">D515_04028</name>
</gene>
<feature type="compositionally biased region" description="Basic residues" evidence="1">
    <location>
        <begin position="18"/>
        <end position="31"/>
    </location>
</feature>
<reference evidence="2 3" key="1">
    <citation type="journal article" date="2014" name="PLoS ONE">
        <title>Grimontia indica AK16(T), sp. nov., Isolated from a Seawater Sample Reports the Presence of Pathogenic Genes Similar to Vibrio Genus.</title>
        <authorList>
            <person name="Singh A."/>
            <person name="Vaidya B."/>
            <person name="Khatri I."/>
            <person name="Srinivas T.N."/>
            <person name="Subramanian S."/>
            <person name="Korpole S."/>
            <person name="Pinnaka A.K."/>
        </authorList>
    </citation>
    <scope>NUCLEOTIDE SEQUENCE [LARGE SCALE GENOMIC DNA]</scope>
    <source>
        <strain evidence="2 3">AK16</strain>
    </source>
</reference>
<keyword evidence="3" id="KW-1185">Reference proteome</keyword>
<sequence length="38" mass="4452">MFLIHDVDSFLGSPPKRKEQRKTGHKMRKSGLKVEIEQ</sequence>
<dbReference type="Proteomes" id="UP000011223">
    <property type="component" value="Unassembled WGS sequence"/>
</dbReference>
<evidence type="ECO:0000313" key="3">
    <source>
        <dbReference type="Proteomes" id="UP000011223"/>
    </source>
</evidence>
<name>R1GY32_9GAMM</name>
<dbReference type="AlphaFoldDB" id="R1GY32"/>
<evidence type="ECO:0000256" key="1">
    <source>
        <dbReference type="SAM" id="MobiDB-lite"/>
    </source>
</evidence>
<organism evidence="2 3">
    <name type="scientific">Grimontia indica</name>
    <dbReference type="NCBI Taxonomy" id="1056512"/>
    <lineage>
        <taxon>Bacteria</taxon>
        <taxon>Pseudomonadati</taxon>
        <taxon>Pseudomonadota</taxon>
        <taxon>Gammaproteobacteria</taxon>
        <taxon>Vibrionales</taxon>
        <taxon>Vibrionaceae</taxon>
        <taxon>Grimontia</taxon>
    </lineage>
</organism>
<feature type="region of interest" description="Disordered" evidence="1">
    <location>
        <begin position="1"/>
        <end position="38"/>
    </location>
</feature>
<proteinExistence type="predicted"/>
<comment type="caution">
    <text evidence="2">The sequence shown here is derived from an EMBL/GenBank/DDBJ whole genome shotgun (WGS) entry which is preliminary data.</text>
</comment>
<protein>
    <submittedName>
        <fullName evidence="2">Uncharacterized protein</fullName>
    </submittedName>
</protein>
<evidence type="ECO:0000313" key="2">
    <source>
        <dbReference type="EMBL" id="EOD81128.1"/>
    </source>
</evidence>
<dbReference type="EMBL" id="ANFM02000006">
    <property type="protein sequence ID" value="EOD81128.1"/>
    <property type="molecule type" value="Genomic_DNA"/>
</dbReference>
<accession>R1GY32</accession>